<dbReference type="Proteomes" id="UP001149303">
    <property type="component" value="Unassembled WGS sequence"/>
</dbReference>
<gene>
    <name evidence="1" type="ORF">LCI24_06220</name>
</gene>
<proteinExistence type="predicted"/>
<dbReference type="RefSeq" id="WP_274639598.1">
    <property type="nucleotide sequence ID" value="NZ_JAIWJY010000003.1"/>
</dbReference>
<protein>
    <submittedName>
        <fullName evidence="1">Uncharacterized protein</fullName>
    </submittedName>
</protein>
<accession>A0A9X4EPR6</accession>
<evidence type="ECO:0000313" key="1">
    <source>
        <dbReference type="EMBL" id="MDE1206390.1"/>
    </source>
</evidence>
<reference evidence="1" key="1">
    <citation type="submission" date="2021-09" db="EMBL/GenBank/DDBJ databases">
        <authorList>
            <person name="Smyrli M."/>
        </authorList>
    </citation>
    <scope>NUCLEOTIDE SEQUENCE</scope>
    <source>
        <strain evidence="1">LAR25</strain>
    </source>
</reference>
<organism evidence="1 2">
    <name type="scientific">Tenacibaculum larymnensis</name>
    <dbReference type="NCBI Taxonomy" id="2878201"/>
    <lineage>
        <taxon>Bacteria</taxon>
        <taxon>Pseudomonadati</taxon>
        <taxon>Bacteroidota</taxon>
        <taxon>Flavobacteriia</taxon>
        <taxon>Flavobacteriales</taxon>
        <taxon>Flavobacteriaceae</taxon>
        <taxon>Tenacibaculum</taxon>
    </lineage>
</organism>
<sequence>MKQISHNSEPSIIGVNNGVYQLEFLKKNLKKNKNYSEINHFLLGYNTDYSVEEEQAFVSNLKIEFLKGSFLKNAKKTDIVVFTPHLNGYHFVISQKFLDCLNEIGVSKDEYHIRKIEVDNVAFNYYLFFVPMIPVTEIIFPKSALFPEEDALLDNIDKRYTSFKNYQDYKKYEESHLFNRWAKITLEKKYQNRDIINLQLEPDLFFSDRLINKLKLHKITSLVVKDSPILCFE</sequence>
<evidence type="ECO:0000313" key="2">
    <source>
        <dbReference type="Proteomes" id="UP001149303"/>
    </source>
</evidence>
<keyword evidence="2" id="KW-1185">Reference proteome</keyword>
<dbReference type="EMBL" id="JAIWJY010000003">
    <property type="protein sequence ID" value="MDE1206390.1"/>
    <property type="molecule type" value="Genomic_DNA"/>
</dbReference>
<name>A0A9X4EPR6_9FLAO</name>
<dbReference type="AlphaFoldDB" id="A0A9X4EPR6"/>
<comment type="caution">
    <text evidence="1">The sequence shown here is derived from an EMBL/GenBank/DDBJ whole genome shotgun (WGS) entry which is preliminary data.</text>
</comment>